<dbReference type="GO" id="GO:0005694">
    <property type="term" value="C:chromosome"/>
    <property type="evidence" value="ECO:0007669"/>
    <property type="project" value="UniProtKB-SubCell"/>
</dbReference>
<evidence type="ECO:0000256" key="6">
    <source>
        <dbReference type="ARBA" id="ARBA00022448"/>
    </source>
</evidence>
<feature type="compositionally biased region" description="Polar residues" evidence="26">
    <location>
        <begin position="371"/>
        <end position="416"/>
    </location>
</feature>
<protein>
    <recommendedName>
        <fullName evidence="24">Germinal-center associated nuclear protein</fullName>
        <ecNumber evidence="5">2.3.1.48</ecNumber>
    </recommendedName>
</protein>
<evidence type="ECO:0000256" key="3">
    <source>
        <dbReference type="ARBA" id="ARBA00004567"/>
    </source>
</evidence>
<keyword evidence="19" id="KW-0539">Nucleus</keyword>
<feature type="domain" description="PCI" evidence="27">
    <location>
        <begin position="1031"/>
        <end position="1204"/>
    </location>
</feature>
<feature type="compositionally biased region" description="Polar residues" evidence="26">
    <location>
        <begin position="112"/>
        <end position="210"/>
    </location>
</feature>
<dbReference type="Gene3D" id="1.25.40.990">
    <property type="match status" value="1"/>
</dbReference>
<evidence type="ECO:0000256" key="10">
    <source>
        <dbReference type="ARBA" id="ARBA00022553"/>
    </source>
</evidence>
<evidence type="ECO:0000256" key="17">
    <source>
        <dbReference type="ARBA" id="ARBA00023054"/>
    </source>
</evidence>
<evidence type="ECO:0000256" key="26">
    <source>
        <dbReference type="SAM" id="MobiDB-lite"/>
    </source>
</evidence>
<reference evidence="28" key="1">
    <citation type="thesis" date="2020" institute="ProQuest LLC" country="789 East Eisenhower Parkway, Ann Arbor, MI, USA">
        <title>Comparative Genomics and Chromosome Evolution.</title>
        <authorList>
            <person name="Mudd A.B."/>
        </authorList>
    </citation>
    <scope>NUCLEOTIDE SEQUENCE</scope>
    <source>
        <strain evidence="28">1538</strain>
        <tissue evidence="28">Blood</tissue>
    </source>
</reference>
<evidence type="ECO:0000256" key="9">
    <source>
        <dbReference type="ARBA" id="ARBA00022490"/>
    </source>
</evidence>
<feature type="region of interest" description="Disordered" evidence="26">
    <location>
        <begin position="792"/>
        <end position="848"/>
    </location>
</feature>
<feature type="compositionally biased region" description="Polar residues" evidence="26">
    <location>
        <begin position="70"/>
        <end position="88"/>
    </location>
</feature>
<dbReference type="InterPro" id="IPR012677">
    <property type="entry name" value="Nucleotide-bd_a/b_plait_sf"/>
</dbReference>
<evidence type="ECO:0000256" key="19">
    <source>
        <dbReference type="ARBA" id="ARBA00023242"/>
    </source>
</evidence>
<keyword evidence="12" id="KW-0509">mRNA transport</keyword>
<feature type="compositionally biased region" description="Basic and acidic residues" evidence="26">
    <location>
        <begin position="555"/>
        <end position="570"/>
    </location>
</feature>
<sequence>MFGQLSSNQAAPAFGQSIVSQTPAFGQTTAAQPASSFGQANSGFSASVFGQASSGQSTPAFGQSGPAFGQATSGTSNSVFGQATSEQPGNIFGPVSSGSVFGQANSGQSGSVFGQANSAQSGSVFGQATSGQPRSVFGQATSGQPGSVFGQATSRQPTPVFGQVTSGQPTPVFGQTSSGQTAPTFGQGSTGQSTSLFGQTTTNQPPSAFGQSGPAFGHSNSNQTPLFGQGASSQTASPFAQTTTGQSNPLFAQQNNNQSALFAQSNTNQTASPFTQTVSSQSSTPFGSSSSVFASGSSVQAASGSSVFEQLNKPSQGESNKGSVFGQSGTGTTFSFSQPASGQTPLFGQNNSEQSPNQSSTQSGQDGTSQNVAFGQTGQSNLFNQTSVFGQPTSGQSSSAQASKFGTAPTTQTGRNNIFGETAEKMSVFGQPSSSSGQTKSISLAFGGTTEMTTNSNVPESKLSTSMASSHFGQMTSISSSNTAFKPILPATNKAQEAMEKSSFGNPTGEASIGERQSNKLFSFSGEIKNKDETGSLRPPFASDDSFTSFNEQAAKEEPLKGMKRKEDQGRFPCKPDFASSDDTPADLHREHPSVKRSTRLNRDIKASANILYKSLFDALKSQIKSQQKEPKKDENTGSSLPDPDTSAPIVGSSFQSPERDSSVAGPSPLLSSRIRPLMEEPPSQENLSSGKTPLRRTRRNDSTDSLGPLSPNEQTSIQLKNLPQNLNNKHTLETFFNRFGRVQRVFCRPVQMTATIHFAQHKHAANAKKAVKKWNKDVSVFWCRKKSSPFKKELPLPDNENPQERKQTEKESSVPASSVQKPIFRTVKGSPQKESLDSASPSLPPSLLPLVGTVADTPEERYRLLDQRDKILRQARVKRTELDQAKVFVGTCPDMCPEKERYMRETRNQLSIFEILPGTDKIDHAAAIKEYSRSSADQEEPLPHELRPLPVLCMTMDYLVTYIMDQGENNYRDWYDFVWNRTRGIRKDITQQHLCDPITVSLMEKCMRFHIHCAYELCEEPMSSFDPKINNENLTKCLQSLKEMYQDLHNRGETCPCEPEFRGYSVLLNLNKGDILREVQQFQESVRNSPEVKYAVQVFGAFNSGNYVRFFRLVSSASYLNSCILHGYFNQIRRSALQVLNIAYTFSPQRPTLFPLEEIVRLLLFQDIDQAAAFLTAYGLSVSDGFVELSRTAFAEPEAPLQPKKSTQISDKCNVPVGEVVNGAQLPTLTLHTPVCSFDAQNRYIGFGSSTEVAVKSSEEATVVAFKPEVSIPVPAKRTIVLLQENQESSSIPSQSVFQPIVPPEVPPSPPKPTFRDEDVAAVLNIIVEEVVKEFTIDVSHSGAAYITAALGESSLVADRLLAAVILDISNTVSKEEVKAETERVLEEKRRKAEEARQIREREKLLSEISQSEFDNLLKVVLKENIQKVSSEELQKAKEKDHNERITRCSQHVSEKFVDQFVKGELGQIAKQTLHDMQLCRKYLQRWREVLAARKKLRRQMRGFPAAPGSMGYNGTLKALIPSAMQHLKNQPKGIVDLGQSGKLFVSFISPQQRTNQILHKMKVQHFLQELLCDAAWTPLELPSLIANYLPSWKNCIFWKVVLALPEISQPDDLNRALSEWLKAKFCWAGIQPPDAHKGQLQTLALYNTLVHQKGCPLSLNICVKTVHGPLPASELEEAECHNELWGTNSLVFLLPFASEKTEEYWISATLQLKQLLNCKPFNPSPSLAVLVPGSSLDTEQHVKEGLGLPELVLCELISDYIVLSIPETVTNMKGTEVVTSAVQFLVSHCPRSPQLHALPFRQYIEDGVYHAFSDPFYHDISKRKKCGLPSQDPAAIIDLYNSAVAYLAKVVTSSKFVGLSWPVTEFTSSRGSFVMPPMEWNTPEHLAWLKKAVLSFQIPQMDKPPEGAPWHPVCSMIRDYVSQISKSADALPVLDSEVQMLLKSVWKRCLENNAVEESDPESFVQKIPWDDLIALCINHKLRDWSPPFNAHVKGSLEDLYVYFFEKDLEDFKLPESWQKACYTTERDILMANEGSLCKRKRKLDPSQTTLLSPTHDENAQKDVTNSKFFSSHFNPFLLSQDENKSCSSSKKRSVLLPSPSFEASLVAHEENTHKDLESLKSLQSRLNRSLLAEKQESKKFNEKLQQLLEEEPLDLSLSLPLYLPSTSLQGALESATVVRSQHKPSTDSTLHFYSKPDSPMSSVHSHSSSLRDLMNSLKTNIQKYKDENIAFNLHLSNLFDVAEISSSPK</sequence>
<evidence type="ECO:0000256" key="14">
    <source>
        <dbReference type="ARBA" id="ARBA00022927"/>
    </source>
</evidence>
<dbReference type="InterPro" id="IPR000717">
    <property type="entry name" value="PCI_dom"/>
</dbReference>
<dbReference type="GO" id="GO:0070390">
    <property type="term" value="C:transcription export complex 2"/>
    <property type="evidence" value="ECO:0007669"/>
    <property type="project" value="TreeGrafter"/>
</dbReference>
<keyword evidence="8" id="KW-0488">Methylation</keyword>
<keyword evidence="6" id="KW-0813">Transport</keyword>
<dbReference type="EC" id="2.3.1.48" evidence="5"/>
<evidence type="ECO:0000313" key="28">
    <source>
        <dbReference type="EMBL" id="DBA19919.1"/>
    </source>
</evidence>
<keyword evidence="17 25" id="KW-0175">Coiled coil</keyword>
<dbReference type="InterPro" id="IPR031907">
    <property type="entry name" value="MCM3AP_GANP"/>
</dbReference>
<keyword evidence="16" id="KW-0811">Translocation</keyword>
<dbReference type="InterPro" id="IPR035979">
    <property type="entry name" value="RBD_domain_sf"/>
</dbReference>
<feature type="region of interest" description="Disordered" evidence="26">
    <location>
        <begin position="624"/>
        <end position="715"/>
    </location>
</feature>
<keyword evidence="9" id="KW-0963">Cytoplasm</keyword>
<organism evidence="28 29">
    <name type="scientific">Pyxicephalus adspersus</name>
    <name type="common">African bullfrog</name>
    <dbReference type="NCBI Taxonomy" id="30357"/>
    <lineage>
        <taxon>Eukaryota</taxon>
        <taxon>Metazoa</taxon>
        <taxon>Chordata</taxon>
        <taxon>Craniata</taxon>
        <taxon>Vertebrata</taxon>
        <taxon>Euteleostomi</taxon>
        <taxon>Amphibia</taxon>
        <taxon>Batrachia</taxon>
        <taxon>Anura</taxon>
        <taxon>Neobatrachia</taxon>
        <taxon>Ranoidea</taxon>
        <taxon>Pyxicephalidae</taxon>
        <taxon>Pyxicephalinae</taxon>
        <taxon>Pyxicephalus</taxon>
    </lineage>
</organism>
<evidence type="ECO:0000256" key="13">
    <source>
        <dbReference type="ARBA" id="ARBA00022859"/>
    </source>
</evidence>
<comment type="caution">
    <text evidence="28">The sequence shown here is derived from an EMBL/GenBank/DDBJ whole genome shotgun (WGS) entry which is preliminary data.</text>
</comment>
<evidence type="ECO:0000256" key="21">
    <source>
        <dbReference type="ARBA" id="ARBA00038443"/>
    </source>
</evidence>
<comment type="function">
    <text evidence="23">As a component of the TREX-2 complex, involved in the export of mRNAs to the cytoplasm through the nuclear pores. Through the acetylation of histones, affects the assembly of nucleosomes at immunoglobulin variable region genes and promotes the recruitment and positioning of transcription complex to favor DNA cytosine deaminase AICDA/AID targeting, hence promoting somatic hypermutations.</text>
</comment>
<evidence type="ECO:0000256" key="16">
    <source>
        <dbReference type="ARBA" id="ARBA00023010"/>
    </source>
</evidence>
<dbReference type="InterPro" id="IPR005062">
    <property type="entry name" value="SAC3/GANP/THP3_conserved"/>
</dbReference>
<feature type="region of interest" description="Disordered" evidence="26">
    <location>
        <begin position="48"/>
        <end position="96"/>
    </location>
</feature>
<evidence type="ECO:0000256" key="23">
    <source>
        <dbReference type="ARBA" id="ARBA00055631"/>
    </source>
</evidence>
<dbReference type="GO" id="GO:0003676">
    <property type="term" value="F:nucleic acid binding"/>
    <property type="evidence" value="ECO:0007669"/>
    <property type="project" value="InterPro"/>
</dbReference>
<evidence type="ECO:0000256" key="11">
    <source>
        <dbReference type="ARBA" id="ARBA00022679"/>
    </source>
</evidence>
<dbReference type="Proteomes" id="UP001181693">
    <property type="component" value="Unassembled WGS sequence"/>
</dbReference>
<feature type="compositionally biased region" description="Basic and acidic residues" evidence="26">
    <location>
        <begin position="803"/>
        <end position="813"/>
    </location>
</feature>
<dbReference type="PROSITE" id="PS50250">
    <property type="entry name" value="PCI"/>
    <property type="match status" value="1"/>
</dbReference>
<feature type="compositionally biased region" description="Low complexity" evidence="26">
    <location>
        <begin position="349"/>
        <end position="370"/>
    </location>
</feature>
<evidence type="ECO:0000256" key="1">
    <source>
        <dbReference type="ARBA" id="ARBA00004286"/>
    </source>
</evidence>
<dbReference type="GO" id="GO:0005643">
    <property type="term" value="C:nuclear pore"/>
    <property type="evidence" value="ECO:0007669"/>
    <property type="project" value="UniProtKB-SubCell"/>
</dbReference>
<evidence type="ECO:0000256" key="15">
    <source>
        <dbReference type="ARBA" id="ARBA00022990"/>
    </source>
</evidence>
<evidence type="ECO:0000256" key="8">
    <source>
        <dbReference type="ARBA" id="ARBA00022481"/>
    </source>
</evidence>
<keyword evidence="14" id="KW-0653">Protein transport</keyword>
<dbReference type="InterPro" id="IPR031910">
    <property type="entry name" value="GANP_CID_dom"/>
</dbReference>
<dbReference type="SUPFAM" id="SSF54928">
    <property type="entry name" value="RNA-binding domain, RBD"/>
    <property type="match status" value="1"/>
</dbReference>
<dbReference type="GO" id="GO:0005737">
    <property type="term" value="C:cytoplasm"/>
    <property type="evidence" value="ECO:0007669"/>
    <property type="project" value="UniProtKB-SubCell"/>
</dbReference>
<evidence type="ECO:0000256" key="5">
    <source>
        <dbReference type="ARBA" id="ARBA00013184"/>
    </source>
</evidence>
<dbReference type="EMBL" id="DYDO01000008">
    <property type="protein sequence ID" value="DBA19919.1"/>
    <property type="molecule type" value="Genomic_DNA"/>
</dbReference>
<gene>
    <name evidence="28" type="ORF">GDO54_015675</name>
</gene>
<keyword evidence="15" id="KW-0007">Acetylation</keyword>
<evidence type="ECO:0000256" key="4">
    <source>
        <dbReference type="ARBA" id="ARBA00004642"/>
    </source>
</evidence>
<evidence type="ECO:0000256" key="24">
    <source>
        <dbReference type="ARBA" id="ARBA00069544"/>
    </source>
</evidence>
<comment type="subcellular location">
    <subcellularLocation>
        <location evidence="1">Chromosome</location>
    </subcellularLocation>
    <subcellularLocation>
        <location evidence="2">Cytoplasm</location>
    </subcellularLocation>
    <subcellularLocation>
        <location evidence="3">Nucleus</location>
        <location evidence="3">Nuclear pore complex</location>
    </subcellularLocation>
    <subcellularLocation>
        <location evidence="4">Nucleus</location>
        <location evidence="4">Nucleoplasm</location>
    </subcellularLocation>
</comment>
<feature type="compositionally biased region" description="Polar residues" evidence="26">
    <location>
        <begin position="48"/>
        <end position="61"/>
    </location>
</feature>
<dbReference type="Gene3D" id="3.30.70.330">
    <property type="match status" value="1"/>
</dbReference>
<feature type="coiled-coil region" evidence="25">
    <location>
        <begin position="1376"/>
        <end position="1407"/>
    </location>
</feature>
<feature type="region of interest" description="Disordered" evidence="26">
    <location>
        <begin position="555"/>
        <end position="601"/>
    </location>
</feature>
<keyword evidence="18" id="KW-0906">Nuclear pore complex</keyword>
<feature type="region of interest" description="Disordered" evidence="26">
    <location>
        <begin position="307"/>
        <end position="416"/>
    </location>
</feature>
<evidence type="ECO:0000313" key="29">
    <source>
        <dbReference type="Proteomes" id="UP001181693"/>
    </source>
</evidence>
<keyword evidence="11" id="KW-0808">Transferase</keyword>
<dbReference type="FunFam" id="1.25.40.990:FF:000003">
    <property type="entry name" value="germinal-center associated nuclear protein isoform X2"/>
    <property type="match status" value="1"/>
</dbReference>
<dbReference type="Pfam" id="PF16769">
    <property type="entry name" value="MCM3AP_GANP"/>
    <property type="match status" value="2"/>
</dbReference>
<evidence type="ECO:0000259" key="27">
    <source>
        <dbReference type="PROSITE" id="PS50250"/>
    </source>
</evidence>
<keyword evidence="10" id="KW-0597">Phosphoprotein</keyword>
<proteinExistence type="inferred from homology"/>
<dbReference type="InterPro" id="IPR045107">
    <property type="entry name" value="SAC3/GANP/THP3"/>
</dbReference>
<evidence type="ECO:0000256" key="18">
    <source>
        <dbReference type="ARBA" id="ARBA00023132"/>
    </source>
</evidence>
<evidence type="ECO:0000256" key="12">
    <source>
        <dbReference type="ARBA" id="ARBA00022816"/>
    </source>
</evidence>
<keyword evidence="13" id="KW-0391">Immunity</keyword>
<feature type="region of interest" description="Disordered" evidence="26">
    <location>
        <begin position="272"/>
        <end position="294"/>
    </location>
</feature>
<accession>A0AAV2ZNK2</accession>
<dbReference type="GO" id="GO:0002376">
    <property type="term" value="P:immune system process"/>
    <property type="evidence" value="ECO:0007669"/>
    <property type="project" value="UniProtKB-KW"/>
</dbReference>
<dbReference type="GO" id="GO:0061733">
    <property type="term" value="F:protein-lysine-acetyltransferase activity"/>
    <property type="evidence" value="ECO:0007669"/>
    <property type="project" value="UniProtKB-EC"/>
</dbReference>
<dbReference type="PANTHER" id="PTHR12436">
    <property type="entry name" value="80 KDA MCM3-ASSOCIATED PROTEIN"/>
    <property type="match status" value="1"/>
</dbReference>
<evidence type="ECO:0000256" key="20">
    <source>
        <dbReference type="ARBA" id="ARBA00023315"/>
    </source>
</evidence>
<evidence type="ECO:0000256" key="2">
    <source>
        <dbReference type="ARBA" id="ARBA00004496"/>
    </source>
</evidence>
<dbReference type="GO" id="GO:0015031">
    <property type="term" value="P:protein transport"/>
    <property type="evidence" value="ECO:0007669"/>
    <property type="project" value="UniProtKB-KW"/>
</dbReference>
<feature type="compositionally biased region" description="Basic and acidic residues" evidence="26">
    <location>
        <begin position="627"/>
        <end position="636"/>
    </location>
</feature>
<comment type="similarity">
    <text evidence="21">Belongs to the SAC3 family.</text>
</comment>
<name>A0AAV2ZNK2_PYXAD</name>
<keyword evidence="20" id="KW-0012">Acyltransferase</keyword>
<evidence type="ECO:0000256" key="7">
    <source>
        <dbReference type="ARBA" id="ARBA00022454"/>
    </source>
</evidence>
<dbReference type="Pfam" id="PF16766">
    <property type="entry name" value="CID_GANP"/>
    <property type="match status" value="1"/>
</dbReference>
<evidence type="ECO:0000256" key="25">
    <source>
        <dbReference type="SAM" id="Coils"/>
    </source>
</evidence>
<keyword evidence="7" id="KW-0158">Chromosome</keyword>
<evidence type="ECO:0000256" key="22">
    <source>
        <dbReference type="ARBA" id="ARBA00048940"/>
    </source>
</evidence>
<keyword evidence="29" id="KW-1185">Reference proteome</keyword>
<dbReference type="Gene3D" id="6.10.250.1340">
    <property type="match status" value="1"/>
</dbReference>
<feature type="region of interest" description="Disordered" evidence="26">
    <location>
        <begin position="112"/>
        <end position="251"/>
    </location>
</feature>
<comment type="catalytic activity">
    <reaction evidence="22">
        <text>L-lysyl-[histone] + acetyl-CoA = N(6)-acetyl-L-lysyl-[histone] + CoA + H(+)</text>
        <dbReference type="Rhea" id="RHEA:21992"/>
        <dbReference type="Rhea" id="RHEA-COMP:9845"/>
        <dbReference type="Rhea" id="RHEA-COMP:11338"/>
        <dbReference type="ChEBI" id="CHEBI:15378"/>
        <dbReference type="ChEBI" id="CHEBI:29969"/>
        <dbReference type="ChEBI" id="CHEBI:57287"/>
        <dbReference type="ChEBI" id="CHEBI:57288"/>
        <dbReference type="ChEBI" id="CHEBI:61930"/>
        <dbReference type="EC" id="2.3.1.48"/>
    </reaction>
    <physiologicalReaction direction="left-to-right" evidence="22">
        <dbReference type="Rhea" id="RHEA:21993"/>
    </physiologicalReaction>
</comment>
<feature type="compositionally biased region" description="Low complexity" evidence="26">
    <location>
        <begin position="279"/>
        <end position="294"/>
    </location>
</feature>
<feature type="compositionally biased region" description="Polar residues" evidence="26">
    <location>
        <begin position="312"/>
        <end position="348"/>
    </location>
</feature>
<dbReference type="GO" id="GO:0005654">
    <property type="term" value="C:nucleoplasm"/>
    <property type="evidence" value="ECO:0007669"/>
    <property type="project" value="UniProtKB-SubCell"/>
</dbReference>
<feature type="compositionally biased region" description="Polar residues" evidence="26">
    <location>
        <begin position="218"/>
        <end position="251"/>
    </location>
</feature>
<dbReference type="PANTHER" id="PTHR12436:SF3">
    <property type="entry name" value="GERMINAL-CENTER ASSOCIATED NUCLEAR PROTEIN"/>
    <property type="match status" value="1"/>
</dbReference>
<dbReference type="Pfam" id="PF03399">
    <property type="entry name" value="SAC3_GANP"/>
    <property type="match status" value="1"/>
</dbReference>
<dbReference type="GO" id="GO:0006406">
    <property type="term" value="P:mRNA export from nucleus"/>
    <property type="evidence" value="ECO:0007669"/>
    <property type="project" value="TreeGrafter"/>
</dbReference>